<protein>
    <recommendedName>
        <fullName evidence="4">DUF4145 domain-containing protein</fullName>
    </recommendedName>
</protein>
<sequence>MNKEQAISILQDRIREVNAYNFDPQVWKNRTQLDVQQIFGRYCEQWLQVGQLYFDTYIVSEKQKKMAEGKATAIKLLQSYIEYINQTTAIAAQQRQESEELYKQKYSKLLGEWNEFVPQYNQLLKDHDNLIEQYNTVQGEKETIEQEVQQTKKVEEYFPIQLLDNTRGYLITTGNQCNFCFNHGLNDACLVMLRKLIETLIIECFERHRIEGKIKNQQGHYFFLSDLIDLFTQETAWTTSRNTISSLPSIKKLGDLSAHNRRFNAKRHDLEKIQGEVRIVIEELVHLIDYPTWTK</sequence>
<evidence type="ECO:0008006" key="4">
    <source>
        <dbReference type="Google" id="ProtNLM"/>
    </source>
</evidence>
<name>A0A4Q1CK35_9BACT</name>
<comment type="caution">
    <text evidence="2">The sequence shown here is derived from an EMBL/GenBank/DDBJ whole genome shotgun (WGS) entry which is preliminary data.</text>
</comment>
<dbReference type="Proteomes" id="UP000290204">
    <property type="component" value="Unassembled WGS sequence"/>
</dbReference>
<feature type="coiled-coil region" evidence="1">
    <location>
        <begin position="120"/>
        <end position="154"/>
    </location>
</feature>
<reference evidence="2 3" key="1">
    <citation type="submission" date="2019-01" db="EMBL/GenBank/DDBJ databases">
        <title>Lacibacter sp. strain TTM-7.</title>
        <authorList>
            <person name="Chen W.-M."/>
        </authorList>
    </citation>
    <scope>NUCLEOTIDE SEQUENCE [LARGE SCALE GENOMIC DNA]</scope>
    <source>
        <strain evidence="2 3">TTM-7</strain>
    </source>
</reference>
<gene>
    <name evidence="2" type="ORF">ESA94_09755</name>
</gene>
<accession>A0A4Q1CK35</accession>
<keyword evidence="1" id="KW-0175">Coiled coil</keyword>
<proteinExistence type="predicted"/>
<evidence type="ECO:0000256" key="1">
    <source>
        <dbReference type="SAM" id="Coils"/>
    </source>
</evidence>
<dbReference type="RefSeq" id="WP_129130699.1">
    <property type="nucleotide sequence ID" value="NZ_SDHW01000002.1"/>
</dbReference>
<dbReference type="OrthoDB" id="1436757at2"/>
<organism evidence="2 3">
    <name type="scientific">Lacibacter luteus</name>
    <dbReference type="NCBI Taxonomy" id="2508719"/>
    <lineage>
        <taxon>Bacteria</taxon>
        <taxon>Pseudomonadati</taxon>
        <taxon>Bacteroidota</taxon>
        <taxon>Chitinophagia</taxon>
        <taxon>Chitinophagales</taxon>
        <taxon>Chitinophagaceae</taxon>
        <taxon>Lacibacter</taxon>
    </lineage>
</organism>
<evidence type="ECO:0000313" key="3">
    <source>
        <dbReference type="Proteomes" id="UP000290204"/>
    </source>
</evidence>
<dbReference type="AlphaFoldDB" id="A0A4Q1CK35"/>
<evidence type="ECO:0000313" key="2">
    <source>
        <dbReference type="EMBL" id="RXK60738.1"/>
    </source>
</evidence>
<keyword evidence="3" id="KW-1185">Reference proteome</keyword>
<dbReference type="EMBL" id="SDHW01000002">
    <property type="protein sequence ID" value="RXK60738.1"/>
    <property type="molecule type" value="Genomic_DNA"/>
</dbReference>